<dbReference type="GO" id="GO:0003677">
    <property type="term" value="F:DNA binding"/>
    <property type="evidence" value="ECO:0007669"/>
    <property type="project" value="UniProtKB-KW"/>
</dbReference>
<dbReference type="Pfam" id="PF13411">
    <property type="entry name" value="MerR_1"/>
    <property type="match status" value="1"/>
</dbReference>
<evidence type="ECO:0000259" key="5">
    <source>
        <dbReference type="PROSITE" id="PS50937"/>
    </source>
</evidence>
<proteinExistence type="predicted"/>
<dbReference type="PANTHER" id="PTHR30204:SF69">
    <property type="entry name" value="MERR-FAMILY TRANSCRIPTIONAL REGULATOR"/>
    <property type="match status" value="1"/>
</dbReference>
<feature type="domain" description="HTH merR-type" evidence="5">
    <location>
        <begin position="5"/>
        <end position="75"/>
    </location>
</feature>
<dbReference type="SMART" id="SM00422">
    <property type="entry name" value="HTH_MERR"/>
    <property type="match status" value="1"/>
</dbReference>
<dbReference type="PANTHER" id="PTHR30204">
    <property type="entry name" value="REDOX-CYCLING DRUG-SENSING TRANSCRIPTIONAL ACTIVATOR SOXR"/>
    <property type="match status" value="1"/>
</dbReference>
<keyword evidence="4" id="KW-0804">Transcription</keyword>
<dbReference type="EMBL" id="CACRTG010000021">
    <property type="protein sequence ID" value="VYT23824.1"/>
    <property type="molecule type" value="Genomic_DNA"/>
</dbReference>
<name>A0A6N2V087_9FIRM</name>
<evidence type="ECO:0000313" key="6">
    <source>
        <dbReference type="EMBL" id="VYT23824.1"/>
    </source>
</evidence>
<reference evidence="6" key="1">
    <citation type="submission" date="2019-11" db="EMBL/GenBank/DDBJ databases">
        <authorList>
            <person name="Feng L."/>
        </authorList>
    </citation>
    <scope>NUCLEOTIDE SEQUENCE</scope>
    <source>
        <strain evidence="6">CnexileLFYP112</strain>
    </source>
</reference>
<dbReference type="InterPro" id="IPR000551">
    <property type="entry name" value="MerR-type_HTH_dom"/>
</dbReference>
<evidence type="ECO:0000256" key="2">
    <source>
        <dbReference type="ARBA" id="ARBA00023015"/>
    </source>
</evidence>
<accession>A0A6N2V087</accession>
<dbReference type="Gene3D" id="1.10.1660.10">
    <property type="match status" value="1"/>
</dbReference>
<evidence type="ECO:0000256" key="3">
    <source>
        <dbReference type="ARBA" id="ARBA00023125"/>
    </source>
</evidence>
<evidence type="ECO:0000256" key="4">
    <source>
        <dbReference type="ARBA" id="ARBA00023163"/>
    </source>
</evidence>
<sequence length="270" mass="31696">MEHTYYRIGEVSQVSGVSKDTLHFYSKIGLLVPDYIDANNQYRYYSLKNLWQLDIITTCRKLNIPLEIVKQILSHHDNGEIVKLLMEYRKEAIRLSNYYQQVADDILWYGEENEKIRNQKGVTSIQEKFLEEEIVIAGNLHKGSQSYHAGLQEVVKDELKCAPTIRRKYGYIIDTEGLATGKFVKCREYLKIEHQNFQYIAPDSYYIIPAGKYAVFTLHIQNEEADFTPLVKWLQENKKKTDAIYAEEIGLQLFPYINNYYCEIKAHLEE</sequence>
<keyword evidence="1" id="KW-0678">Repressor</keyword>
<evidence type="ECO:0000256" key="1">
    <source>
        <dbReference type="ARBA" id="ARBA00022491"/>
    </source>
</evidence>
<dbReference type="SUPFAM" id="SSF46955">
    <property type="entry name" value="Putative DNA-binding domain"/>
    <property type="match status" value="1"/>
</dbReference>
<keyword evidence="2" id="KW-0805">Transcription regulation</keyword>
<keyword evidence="3" id="KW-0238">DNA-binding</keyword>
<dbReference type="GO" id="GO:0003700">
    <property type="term" value="F:DNA-binding transcription factor activity"/>
    <property type="evidence" value="ECO:0007669"/>
    <property type="project" value="InterPro"/>
</dbReference>
<dbReference type="AlphaFoldDB" id="A0A6N2V087"/>
<gene>
    <name evidence="6" type="primary">bmrR_3</name>
    <name evidence="6" type="ORF">CNLFYP112_02418</name>
</gene>
<organism evidence="6">
    <name type="scientific">[Clostridium] nexile</name>
    <dbReference type="NCBI Taxonomy" id="29361"/>
    <lineage>
        <taxon>Bacteria</taxon>
        <taxon>Bacillati</taxon>
        <taxon>Bacillota</taxon>
        <taxon>Clostridia</taxon>
        <taxon>Lachnospirales</taxon>
        <taxon>Lachnospiraceae</taxon>
        <taxon>Tyzzerella</taxon>
    </lineage>
</organism>
<dbReference type="PROSITE" id="PS50937">
    <property type="entry name" value="HTH_MERR_2"/>
    <property type="match status" value="1"/>
</dbReference>
<dbReference type="InterPro" id="IPR047057">
    <property type="entry name" value="MerR_fam"/>
</dbReference>
<dbReference type="InterPro" id="IPR009061">
    <property type="entry name" value="DNA-bd_dom_put_sf"/>
</dbReference>
<protein>
    <submittedName>
        <fullName evidence="6">Multidrug-efflux transporter 1 regulator</fullName>
    </submittedName>
</protein>